<dbReference type="EMBL" id="JBJURJ010000002">
    <property type="protein sequence ID" value="MFM9327397.1"/>
    <property type="molecule type" value="Genomic_DNA"/>
</dbReference>
<sequence length="148" mass="15150">MFSKKKTAGTNPDAMDTVIGEGSVFEGKIRSQAGVRIEGTIHGDVESAGDVVIGEKGIVKSNIHARNVVIAGAVHGNVTAKESLTILTSGQLNGNSSASRLVVNEGAVFNGGSRMESKAPEGLELPSVPQEKAPPSMMGSAFGDSIAM</sequence>
<evidence type="ECO:0000313" key="1">
    <source>
        <dbReference type="EMBL" id="MFM9327397.1"/>
    </source>
</evidence>
<accession>A0ACC7NSU3</accession>
<gene>
    <name evidence="1" type="ORF">ACI1P1_03690</name>
</gene>
<keyword evidence="2" id="KW-1185">Reference proteome</keyword>
<dbReference type="Proteomes" id="UP001631969">
    <property type="component" value="Unassembled WGS sequence"/>
</dbReference>
<protein>
    <submittedName>
        <fullName evidence="1">Polymer-forming cytoskeletal protein</fullName>
    </submittedName>
</protein>
<proteinExistence type="predicted"/>
<comment type="caution">
    <text evidence="1">The sequence shown here is derived from an EMBL/GenBank/DDBJ whole genome shotgun (WGS) entry which is preliminary data.</text>
</comment>
<organism evidence="1 2">
    <name type="scientific">Paenibacillus mesotrionivorans</name>
    <dbReference type="NCBI Taxonomy" id="3160968"/>
    <lineage>
        <taxon>Bacteria</taxon>
        <taxon>Bacillati</taxon>
        <taxon>Bacillota</taxon>
        <taxon>Bacilli</taxon>
        <taxon>Bacillales</taxon>
        <taxon>Paenibacillaceae</taxon>
        <taxon>Paenibacillus</taxon>
    </lineage>
</organism>
<reference evidence="1" key="1">
    <citation type="submission" date="2024-12" db="EMBL/GenBank/DDBJ databases">
        <authorList>
            <person name="Wu N."/>
        </authorList>
    </citation>
    <scope>NUCLEOTIDE SEQUENCE</scope>
    <source>
        <strain evidence="1">P15</strain>
    </source>
</reference>
<name>A0ACC7NSU3_9BACL</name>
<evidence type="ECO:0000313" key="2">
    <source>
        <dbReference type="Proteomes" id="UP001631969"/>
    </source>
</evidence>